<feature type="domain" description="Glycosyl hydrolase family 92 N-terminal" evidence="1">
    <location>
        <begin position="1"/>
        <end position="208"/>
    </location>
</feature>
<dbReference type="Gene3D" id="2.70.98.10">
    <property type="match status" value="1"/>
</dbReference>
<evidence type="ECO:0000259" key="1">
    <source>
        <dbReference type="Pfam" id="PF17678"/>
    </source>
</evidence>
<evidence type="ECO:0000313" key="2">
    <source>
        <dbReference type="EMBL" id="KZZ90116.1"/>
    </source>
</evidence>
<dbReference type="Pfam" id="PF17678">
    <property type="entry name" value="Glyco_hydro_92N"/>
    <property type="match status" value="1"/>
</dbReference>
<comment type="caution">
    <text evidence="2">The sequence shown here is derived from an EMBL/GenBank/DDBJ whole genome shotgun (WGS) entry which is preliminary data.</text>
</comment>
<dbReference type="InterPro" id="IPR041371">
    <property type="entry name" value="GH92_N"/>
</dbReference>
<reference evidence="2 3" key="1">
    <citation type="journal article" date="2016" name="Genome Biol. Evol.">
        <title>Divergent and convergent evolution of fungal pathogenicity.</title>
        <authorList>
            <person name="Shang Y."/>
            <person name="Xiao G."/>
            <person name="Zheng P."/>
            <person name="Cen K."/>
            <person name="Zhan S."/>
            <person name="Wang C."/>
        </authorList>
    </citation>
    <scope>NUCLEOTIDE SEQUENCE [LARGE SCALE GENOMIC DNA]</scope>
    <source>
        <strain evidence="2 3">ARSEF 7405</strain>
    </source>
</reference>
<gene>
    <name evidence="2" type="ORF">AAP_04066</name>
</gene>
<dbReference type="EMBL" id="AZGZ01000018">
    <property type="protein sequence ID" value="KZZ90116.1"/>
    <property type="molecule type" value="Genomic_DNA"/>
</dbReference>
<accession>A0A167XI95</accession>
<dbReference type="AlphaFoldDB" id="A0A167XI95"/>
<keyword evidence="3" id="KW-1185">Reference proteome</keyword>
<dbReference type="OrthoDB" id="449263at2759"/>
<dbReference type="GO" id="GO:0030246">
    <property type="term" value="F:carbohydrate binding"/>
    <property type="evidence" value="ECO:0007669"/>
    <property type="project" value="InterPro"/>
</dbReference>
<evidence type="ECO:0000313" key="3">
    <source>
        <dbReference type="Proteomes" id="UP000242877"/>
    </source>
</evidence>
<dbReference type="Proteomes" id="UP000242877">
    <property type="component" value="Unassembled WGS sequence"/>
</dbReference>
<protein>
    <recommendedName>
        <fullName evidence="1">Glycosyl hydrolase family 92 N-terminal domain-containing protein</fullName>
    </recommendedName>
</protein>
<name>A0A167XI95_9EURO</name>
<dbReference type="VEuPathDB" id="FungiDB:AAP_04066"/>
<organism evidence="2 3">
    <name type="scientific">Ascosphaera apis ARSEF 7405</name>
    <dbReference type="NCBI Taxonomy" id="392613"/>
    <lineage>
        <taxon>Eukaryota</taxon>
        <taxon>Fungi</taxon>
        <taxon>Dikarya</taxon>
        <taxon>Ascomycota</taxon>
        <taxon>Pezizomycotina</taxon>
        <taxon>Eurotiomycetes</taxon>
        <taxon>Eurotiomycetidae</taxon>
        <taxon>Onygenales</taxon>
        <taxon>Ascosphaeraceae</taxon>
        <taxon>Ascosphaera</taxon>
    </lineage>
</organism>
<sequence length="240" mass="27475">MIPSVCLAFGITRWSPKTRESYIFQACYIYSDSRNRGFQTIHQPAIWMGKHSQVVLIPDVGPVQHSFQKRGLQFEKKHEKSTPYVHEMLLETQQMLDHDYNATAGAAVAFIAESNAESLRFNVENQEHDQPWIFIEASRMNWKGSVNIDHARQQVHGFNTERENYMLGPDKASGLKTYFVSRPFEAFTSFGTTEYAQLVENGASTAGYYTVPIFDLQTALLELPFVLVYHMSVSHKLDKI</sequence>
<proteinExistence type="predicted"/>
<dbReference type="InterPro" id="IPR014718">
    <property type="entry name" value="GH-type_carb-bd"/>
</dbReference>